<accession>A0A507CBW2</accession>
<feature type="domain" description="DUF4246" evidence="1">
    <location>
        <begin position="62"/>
        <end position="270"/>
    </location>
</feature>
<proteinExistence type="predicted"/>
<protein>
    <recommendedName>
        <fullName evidence="1">DUF4246 domain-containing protein</fullName>
    </recommendedName>
</protein>
<dbReference type="InterPro" id="IPR049192">
    <property type="entry name" value="DUF4246_C"/>
</dbReference>
<dbReference type="STRING" id="1806994.A0A507CBW2"/>
<name>A0A507CBW2_9FUNG</name>
<comment type="caution">
    <text evidence="2">The sequence shown here is derived from an EMBL/GenBank/DDBJ whole genome shotgun (WGS) entry which is preliminary data.</text>
</comment>
<dbReference type="PANTHER" id="PTHR33119:SF1">
    <property type="entry name" value="FE2OG DIOXYGENASE DOMAIN-CONTAINING PROTEIN"/>
    <property type="match status" value="1"/>
</dbReference>
<organism evidence="2 3">
    <name type="scientific">Synchytrium microbalum</name>
    <dbReference type="NCBI Taxonomy" id="1806994"/>
    <lineage>
        <taxon>Eukaryota</taxon>
        <taxon>Fungi</taxon>
        <taxon>Fungi incertae sedis</taxon>
        <taxon>Chytridiomycota</taxon>
        <taxon>Chytridiomycota incertae sedis</taxon>
        <taxon>Chytridiomycetes</taxon>
        <taxon>Synchytriales</taxon>
        <taxon>Synchytriaceae</taxon>
        <taxon>Synchytrium</taxon>
    </lineage>
</organism>
<evidence type="ECO:0000313" key="2">
    <source>
        <dbReference type="EMBL" id="TPX36981.1"/>
    </source>
</evidence>
<dbReference type="AlphaFoldDB" id="A0A507CBW2"/>
<keyword evidence="3" id="KW-1185">Reference proteome</keyword>
<dbReference type="EMBL" id="QEAO01000003">
    <property type="protein sequence ID" value="TPX36981.1"/>
    <property type="molecule type" value="Genomic_DNA"/>
</dbReference>
<dbReference type="RefSeq" id="XP_031027052.1">
    <property type="nucleotide sequence ID" value="XM_031166816.1"/>
</dbReference>
<evidence type="ECO:0000259" key="1">
    <source>
        <dbReference type="Pfam" id="PF14033"/>
    </source>
</evidence>
<dbReference type="GeneID" id="42002113"/>
<dbReference type="OrthoDB" id="415532at2759"/>
<dbReference type="InterPro" id="IPR025340">
    <property type="entry name" value="DUF4246"/>
</dbReference>
<dbReference type="PANTHER" id="PTHR33119">
    <property type="entry name" value="IFI3P"/>
    <property type="match status" value="1"/>
</dbReference>
<reference evidence="2 3" key="1">
    <citation type="journal article" date="2019" name="Sci. Rep.">
        <title>Comparative genomics of chytrid fungi reveal insights into the obligate biotrophic and pathogenic lifestyle of Synchytrium endobioticum.</title>
        <authorList>
            <person name="van de Vossenberg B.T.L.H."/>
            <person name="Warris S."/>
            <person name="Nguyen H.D.T."/>
            <person name="van Gent-Pelzer M.P.E."/>
            <person name="Joly D.L."/>
            <person name="van de Geest H.C."/>
            <person name="Bonants P.J.M."/>
            <person name="Smith D.S."/>
            <person name="Levesque C.A."/>
            <person name="van der Lee T.A.J."/>
        </authorList>
    </citation>
    <scope>NUCLEOTIDE SEQUENCE [LARGE SCALE GENOMIC DNA]</scope>
    <source>
        <strain evidence="2 3">JEL517</strain>
    </source>
</reference>
<gene>
    <name evidence="2" type="ORF">SmJEL517_g00888</name>
</gene>
<sequence>MFHGQRLIIILDRTTKSLILYTRLYIAWYLFNKIRQMPESQEMGQRVGIKCREKKYGPGKSGKLKSYINNLHPHRDGNIHKRIEYIFATYMVPLSERVLTDMVNYRGGGNRLAVLRSYDELVEMRGLNEEDMYVDPYENFKVEITTFTPPDAPTHEVKLNGKRLQVIVKFADIVLTPEKPSCNGGTDHVEGMMNEKIVASGIHSYDVQNIKSSRLHIRRPIYAPKEESYCQFDSPVINMVYGLSSNGSVLVEDMGSIDINTPNRAIAFLNEKIMFTSTVPPQQAEWYRNFEMFKSHHPPSQLPGLALHEIMK</sequence>
<dbReference type="Pfam" id="PF14033">
    <property type="entry name" value="DUF4246"/>
    <property type="match status" value="1"/>
</dbReference>
<dbReference type="Proteomes" id="UP000319731">
    <property type="component" value="Unassembled WGS sequence"/>
</dbReference>
<evidence type="ECO:0000313" key="3">
    <source>
        <dbReference type="Proteomes" id="UP000319731"/>
    </source>
</evidence>